<dbReference type="EMBL" id="JADEWZ010000023">
    <property type="protein sequence ID" value="MBE9117314.1"/>
    <property type="molecule type" value="Genomic_DNA"/>
</dbReference>
<accession>A0A8J7E0Z3</accession>
<evidence type="ECO:0008006" key="3">
    <source>
        <dbReference type="Google" id="ProtNLM"/>
    </source>
</evidence>
<organism evidence="1 2">
    <name type="scientific">Lusitaniella coriacea LEGE 07157</name>
    <dbReference type="NCBI Taxonomy" id="945747"/>
    <lineage>
        <taxon>Bacteria</taxon>
        <taxon>Bacillati</taxon>
        <taxon>Cyanobacteriota</taxon>
        <taxon>Cyanophyceae</taxon>
        <taxon>Spirulinales</taxon>
        <taxon>Lusitaniellaceae</taxon>
        <taxon>Lusitaniella</taxon>
    </lineage>
</organism>
<comment type="caution">
    <text evidence="1">The sequence shown here is derived from an EMBL/GenBank/DDBJ whole genome shotgun (WGS) entry which is preliminary data.</text>
</comment>
<evidence type="ECO:0000313" key="2">
    <source>
        <dbReference type="Proteomes" id="UP000654482"/>
    </source>
</evidence>
<dbReference type="Proteomes" id="UP000654482">
    <property type="component" value="Unassembled WGS sequence"/>
</dbReference>
<sequence>MFASQDTSSYRKYEAHLQAAGEEPLDSWAKKHKVKEAYRFTYLPSFDPPEILRSWRTSDKKSPFHAVFKLGSEQGKKKIGAIEHEASWNPSLFEWTELLTSLDLNFWTPMVWKGEFERGDSEWIFEGYRQGEYKRLRSWRGRNPMACTLGRAFRYYIPARLSEEFACFRSLSGDRLGEIIYEYLEAGQLIKALQLAQRHKSDYIKVWLFESHKILETWADLPLESKLALLVQSVETAQAIDNQLSKAPILRDLALKYVVVGQLNRALQVAQSIGVPYYKVITLDYLCDCYAETGRMEEAASIRTRILLAAQQTKGDPAESHLSSIVDKHTRLERLEHKLARVLKSWLPVKMPE</sequence>
<dbReference type="Gene3D" id="1.25.40.10">
    <property type="entry name" value="Tetratricopeptide repeat domain"/>
    <property type="match status" value="1"/>
</dbReference>
<keyword evidence="2" id="KW-1185">Reference proteome</keyword>
<dbReference type="InterPro" id="IPR011990">
    <property type="entry name" value="TPR-like_helical_dom_sf"/>
</dbReference>
<reference evidence="1" key="1">
    <citation type="submission" date="2020-10" db="EMBL/GenBank/DDBJ databases">
        <authorList>
            <person name="Castelo-Branco R."/>
            <person name="Eusebio N."/>
            <person name="Adriana R."/>
            <person name="Vieira A."/>
            <person name="Brugerolle De Fraissinette N."/>
            <person name="Rezende De Castro R."/>
            <person name="Schneider M.P."/>
            <person name="Vasconcelos V."/>
            <person name="Leao P.N."/>
        </authorList>
    </citation>
    <scope>NUCLEOTIDE SEQUENCE</scope>
    <source>
        <strain evidence="1">LEGE 07157</strain>
    </source>
</reference>
<proteinExistence type="predicted"/>
<dbReference type="RefSeq" id="WP_194030397.1">
    <property type="nucleotide sequence ID" value="NZ_JADEWZ010000023.1"/>
</dbReference>
<protein>
    <recommendedName>
        <fullName evidence="3">Tetratricopeptide repeat protein</fullName>
    </recommendedName>
</protein>
<dbReference type="AlphaFoldDB" id="A0A8J7E0Z3"/>
<gene>
    <name evidence="1" type="ORF">IQ249_15555</name>
</gene>
<evidence type="ECO:0000313" key="1">
    <source>
        <dbReference type="EMBL" id="MBE9117314.1"/>
    </source>
</evidence>
<name>A0A8J7E0Z3_9CYAN</name>